<name>A0A936NC83_9ACTN</name>
<proteinExistence type="predicted"/>
<dbReference type="Proteomes" id="UP000727993">
    <property type="component" value="Unassembled WGS sequence"/>
</dbReference>
<reference evidence="1 2" key="1">
    <citation type="submission" date="2020-10" db="EMBL/GenBank/DDBJ databases">
        <title>Connecting structure to function with the recovery of over 1000 high-quality activated sludge metagenome-assembled genomes encoding full-length rRNA genes using long-read sequencing.</title>
        <authorList>
            <person name="Singleton C.M."/>
            <person name="Petriglieri F."/>
            <person name="Kristensen J.M."/>
            <person name="Kirkegaard R.H."/>
            <person name="Michaelsen T.Y."/>
            <person name="Andersen M.H."/>
            <person name="Karst S.M."/>
            <person name="Dueholm M.S."/>
            <person name="Nielsen P.H."/>
            <person name="Albertsen M."/>
        </authorList>
    </citation>
    <scope>NUCLEOTIDE SEQUENCE [LARGE SCALE GENOMIC DNA]</scope>
    <source>
        <strain evidence="1">Lyne_18-Q3-R50-59_MAXAC.006</strain>
    </source>
</reference>
<sequence length="198" mass="21379">MGDPLLSRATELYRQGLIEAGVEGAAGAVPPPLRPLGRTSFHVVVAPSAEPAGAMQATVGTLDQLSLGAWMERDKQPHGLICECTSIAVVPGAPEGTTELLYRSVYVFARRHGAENLVAAVDPMTLDIFREEYGILFRALGPITTRLGFDSLTVGEELGLLEAGLRAQRPDFYDFLTEPFTDNERHRFGLGPRMGTLA</sequence>
<dbReference type="EMBL" id="JADJZA010000006">
    <property type="protein sequence ID" value="MBK9296994.1"/>
    <property type="molecule type" value="Genomic_DNA"/>
</dbReference>
<comment type="caution">
    <text evidence="1">The sequence shown here is derived from an EMBL/GenBank/DDBJ whole genome shotgun (WGS) entry which is preliminary data.</text>
</comment>
<evidence type="ECO:0000313" key="2">
    <source>
        <dbReference type="Proteomes" id="UP000727993"/>
    </source>
</evidence>
<dbReference type="AlphaFoldDB" id="A0A936NC83"/>
<protein>
    <submittedName>
        <fullName evidence="1">Uncharacterized protein</fullName>
    </submittedName>
</protein>
<gene>
    <name evidence="1" type="ORF">IPN02_09185</name>
</gene>
<accession>A0A936NC83</accession>
<evidence type="ECO:0000313" key="1">
    <source>
        <dbReference type="EMBL" id="MBK9296994.1"/>
    </source>
</evidence>
<organism evidence="1 2">
    <name type="scientific">Candidatus Neomicrothrix subdominans</name>
    <dbReference type="NCBI Taxonomy" id="2954438"/>
    <lineage>
        <taxon>Bacteria</taxon>
        <taxon>Bacillati</taxon>
        <taxon>Actinomycetota</taxon>
        <taxon>Acidimicrobiia</taxon>
        <taxon>Acidimicrobiales</taxon>
        <taxon>Microthrixaceae</taxon>
        <taxon>Candidatus Neomicrothrix</taxon>
    </lineage>
</organism>